<dbReference type="Proteomes" id="UP001152622">
    <property type="component" value="Chromosome 2"/>
</dbReference>
<name>A0A9Q1J9W1_SYNKA</name>
<organism evidence="1 2">
    <name type="scientific">Synaphobranchus kaupii</name>
    <name type="common">Kaup's arrowtooth eel</name>
    <dbReference type="NCBI Taxonomy" id="118154"/>
    <lineage>
        <taxon>Eukaryota</taxon>
        <taxon>Metazoa</taxon>
        <taxon>Chordata</taxon>
        <taxon>Craniata</taxon>
        <taxon>Vertebrata</taxon>
        <taxon>Euteleostomi</taxon>
        <taxon>Actinopterygii</taxon>
        <taxon>Neopterygii</taxon>
        <taxon>Teleostei</taxon>
        <taxon>Anguilliformes</taxon>
        <taxon>Synaphobranchidae</taxon>
        <taxon>Synaphobranchus</taxon>
    </lineage>
</organism>
<reference evidence="1" key="1">
    <citation type="journal article" date="2023" name="Science">
        <title>Genome structures resolve the early diversification of teleost fishes.</title>
        <authorList>
            <person name="Parey E."/>
            <person name="Louis A."/>
            <person name="Montfort J."/>
            <person name="Bouchez O."/>
            <person name="Roques C."/>
            <person name="Iampietro C."/>
            <person name="Lluch J."/>
            <person name="Castinel A."/>
            <person name="Donnadieu C."/>
            <person name="Desvignes T."/>
            <person name="Floi Bucao C."/>
            <person name="Jouanno E."/>
            <person name="Wen M."/>
            <person name="Mejri S."/>
            <person name="Dirks R."/>
            <person name="Jansen H."/>
            <person name="Henkel C."/>
            <person name="Chen W.J."/>
            <person name="Zahm M."/>
            <person name="Cabau C."/>
            <person name="Klopp C."/>
            <person name="Thompson A.W."/>
            <person name="Robinson-Rechavi M."/>
            <person name="Braasch I."/>
            <person name="Lecointre G."/>
            <person name="Bobe J."/>
            <person name="Postlethwait J.H."/>
            <person name="Berthelot C."/>
            <person name="Roest Crollius H."/>
            <person name="Guiguen Y."/>
        </authorList>
    </citation>
    <scope>NUCLEOTIDE SEQUENCE</scope>
    <source>
        <strain evidence="1">WJC10195</strain>
    </source>
</reference>
<sequence>MSSCIACSISVKFRLIRSIPPPISSELTAGAPANSRAASQLSLQGLDAVAESRALGALPESAAVAAAALALPDRTAAAAVD</sequence>
<protein>
    <submittedName>
        <fullName evidence="1">Uncharacterized protein</fullName>
    </submittedName>
</protein>
<dbReference type="EMBL" id="JAINUF010000002">
    <property type="protein sequence ID" value="KAJ8375826.1"/>
    <property type="molecule type" value="Genomic_DNA"/>
</dbReference>
<keyword evidence="2" id="KW-1185">Reference proteome</keyword>
<gene>
    <name evidence="1" type="ORF">SKAU_G00064060</name>
</gene>
<evidence type="ECO:0000313" key="2">
    <source>
        <dbReference type="Proteomes" id="UP001152622"/>
    </source>
</evidence>
<dbReference type="AlphaFoldDB" id="A0A9Q1J9W1"/>
<proteinExistence type="predicted"/>
<comment type="caution">
    <text evidence="1">The sequence shown here is derived from an EMBL/GenBank/DDBJ whole genome shotgun (WGS) entry which is preliminary data.</text>
</comment>
<evidence type="ECO:0000313" key="1">
    <source>
        <dbReference type="EMBL" id="KAJ8375826.1"/>
    </source>
</evidence>
<accession>A0A9Q1J9W1</accession>